<organism evidence="2">
    <name type="scientific">Metamycoplasma salivarium</name>
    <name type="common">Mycoplasma salivarium</name>
    <dbReference type="NCBI Taxonomy" id="2124"/>
    <lineage>
        <taxon>Bacteria</taxon>
        <taxon>Bacillati</taxon>
        <taxon>Mycoplasmatota</taxon>
        <taxon>Mycoplasmoidales</taxon>
        <taxon>Metamycoplasmataceae</taxon>
        <taxon>Metamycoplasma</taxon>
    </lineage>
</organism>
<geneLocation type="plasmid" evidence="2">
    <name>2</name>
</geneLocation>
<accession>A0A448ZZ34</accession>
<gene>
    <name evidence="2" type="ORF">NCTC10113_01324</name>
</gene>
<evidence type="ECO:0000313" key="2">
    <source>
        <dbReference type="EMBL" id="VEU56415.1"/>
    </source>
</evidence>
<dbReference type="RefSeq" id="WP_029670629.1">
    <property type="nucleotide sequence ID" value="NZ_LR214938.2"/>
</dbReference>
<name>A0A448ZZ34_METSV</name>
<evidence type="ECO:0000256" key="1">
    <source>
        <dbReference type="SAM" id="Phobius"/>
    </source>
</evidence>
<reference evidence="2" key="1">
    <citation type="submission" date="2019-01" db="EMBL/GenBank/DDBJ databases">
        <authorList>
            <consortium name="Pathogen Informatics"/>
        </authorList>
    </citation>
    <scope>NUCLEOTIDE SEQUENCE [LARGE SCALE GENOMIC DNA]</scope>
    <source>
        <strain evidence="2">NCTC10113</strain>
    </source>
</reference>
<dbReference type="EMBL" id="LR214939">
    <property type="protein sequence ID" value="VEU56415.1"/>
    <property type="molecule type" value="Genomic_DNA"/>
</dbReference>
<keyword evidence="1" id="KW-0472">Membrane</keyword>
<keyword evidence="1" id="KW-0812">Transmembrane</keyword>
<protein>
    <submittedName>
        <fullName evidence="2">Hypothetical membrane protein</fullName>
    </submittedName>
</protein>
<feature type="transmembrane region" description="Helical" evidence="1">
    <location>
        <begin position="37"/>
        <end position="58"/>
    </location>
</feature>
<proteinExistence type="predicted"/>
<dbReference type="AlphaFoldDB" id="A0A448ZZ34"/>
<keyword evidence="2" id="KW-0614">Plasmid</keyword>
<sequence>MTENNNEKSEISSIDIDNEIKPKNNEMSHEKKKKIKAGLFWGLAIVGVAAVLTIALTIKKTTNSDYRYWNPKLLINKQAQDEWIFYDKNKKLDVDIKSTIHELIFNKKWNETSFLKQLDFKNLKSDEYDLEIHNVIHNTVNNSICLDCLFVNKQNKKEYKVLKNVELKNFLPNSKNEYKVTDNDKKRLYALESVFFGTKLSFTPIDKTKSIEKYIKEINAINDLWIRSELFQQIFLNNFKEQKVNFFPFEISNLSYDKDKNEITFSYKPFLLANENIKENGKKYVYWRYFTVPNDKGEFIRTKTVKLVAN</sequence>
<keyword evidence="1" id="KW-1133">Transmembrane helix</keyword>